<dbReference type="InterPro" id="IPR013926">
    <property type="entry name" value="CGI121/TPRKB"/>
</dbReference>
<dbReference type="KEGG" id="csol:105362079"/>
<organism evidence="6 8">
    <name type="scientific">Ceratosolen solmsi marchali</name>
    <dbReference type="NCBI Taxonomy" id="326594"/>
    <lineage>
        <taxon>Eukaryota</taxon>
        <taxon>Metazoa</taxon>
        <taxon>Ecdysozoa</taxon>
        <taxon>Arthropoda</taxon>
        <taxon>Hexapoda</taxon>
        <taxon>Insecta</taxon>
        <taxon>Pterygota</taxon>
        <taxon>Neoptera</taxon>
        <taxon>Endopterygota</taxon>
        <taxon>Hymenoptera</taxon>
        <taxon>Apocrita</taxon>
        <taxon>Proctotrupomorpha</taxon>
        <taxon>Chalcidoidea</taxon>
        <taxon>Agaonidae</taxon>
        <taxon>Agaoninae</taxon>
        <taxon>Ceratosolen</taxon>
    </lineage>
</organism>
<sequence>MMVENCELENYTLELDALTNRQLSIYLYRNIQNIDELHKKLLNKELPCCIVKANLILDPFQIVIAANKAALNEKYGQMVARNLYTEIIYCLSISTNISQSLAAFGISKDTANVLVILIHDAQEKESMEKLVFDCIEGTRIPISRLSDFSDISLIKKTYKICNEESNIPSLLDSIVSRISEKI</sequence>
<keyword evidence="3" id="KW-0819">tRNA processing</keyword>
<dbReference type="RefSeq" id="XP_011497713.1">
    <property type="nucleotide sequence ID" value="XM_011499411.1"/>
</dbReference>
<dbReference type="SUPFAM" id="SSF143870">
    <property type="entry name" value="PF0523-like"/>
    <property type="match status" value="1"/>
</dbReference>
<dbReference type="AlphaFoldDB" id="A0AAJ6YGM6"/>
<dbReference type="Gene3D" id="3.30.2380.10">
    <property type="entry name" value="CGI121/TPRKB"/>
    <property type="match status" value="1"/>
</dbReference>
<evidence type="ECO:0000256" key="5">
    <source>
        <dbReference type="RuleBase" id="RU004398"/>
    </source>
</evidence>
<keyword evidence="6" id="KW-1185">Reference proteome</keyword>
<comment type="similarity">
    <text evidence="2 5">Belongs to the CGI121/TPRKB family.</text>
</comment>
<evidence type="ECO:0000313" key="6">
    <source>
        <dbReference type="Proteomes" id="UP000695007"/>
    </source>
</evidence>
<name>A0AAJ6YGM6_9HYME</name>
<dbReference type="Proteomes" id="UP000695007">
    <property type="component" value="Unplaced"/>
</dbReference>
<dbReference type="RefSeq" id="XP_011497711.1">
    <property type="nucleotide sequence ID" value="XM_011499409.1"/>
</dbReference>
<dbReference type="NCBIfam" id="NF011465">
    <property type="entry name" value="PRK14886.1-1"/>
    <property type="match status" value="1"/>
</dbReference>
<comment type="subcellular location">
    <subcellularLocation>
        <location evidence="1">Nucleus</location>
    </subcellularLocation>
</comment>
<dbReference type="RefSeq" id="XP_011497712.1">
    <property type="nucleotide sequence ID" value="XM_011499410.1"/>
</dbReference>
<gene>
    <name evidence="7 8 9" type="primary">LOC105362079</name>
</gene>
<dbReference type="PANTHER" id="PTHR15840:SF10">
    <property type="entry name" value="EKC_KEOPS COMPLEX SUBUNIT TPRKB"/>
    <property type="match status" value="1"/>
</dbReference>
<evidence type="ECO:0000313" key="8">
    <source>
        <dbReference type="RefSeq" id="XP_011497712.1"/>
    </source>
</evidence>
<proteinExistence type="inferred from homology"/>
<evidence type="ECO:0000313" key="7">
    <source>
        <dbReference type="RefSeq" id="XP_011497711.1"/>
    </source>
</evidence>
<dbReference type="GO" id="GO:0005634">
    <property type="term" value="C:nucleus"/>
    <property type="evidence" value="ECO:0007669"/>
    <property type="project" value="UniProtKB-SubCell"/>
</dbReference>
<evidence type="ECO:0000256" key="3">
    <source>
        <dbReference type="ARBA" id="ARBA00022694"/>
    </source>
</evidence>
<accession>A0AAJ6YGM6</accession>
<evidence type="ECO:0000256" key="2">
    <source>
        <dbReference type="ARBA" id="ARBA00005546"/>
    </source>
</evidence>
<reference evidence="7 8" key="1">
    <citation type="submission" date="2025-04" db="UniProtKB">
        <authorList>
            <consortium name="RefSeq"/>
        </authorList>
    </citation>
    <scope>IDENTIFICATION</scope>
</reference>
<evidence type="ECO:0000256" key="4">
    <source>
        <dbReference type="ARBA" id="ARBA00023242"/>
    </source>
</evidence>
<dbReference type="GO" id="GO:0000408">
    <property type="term" value="C:EKC/KEOPS complex"/>
    <property type="evidence" value="ECO:0007669"/>
    <property type="project" value="TreeGrafter"/>
</dbReference>
<dbReference type="InterPro" id="IPR036504">
    <property type="entry name" value="CGI121/TPRKB_sf"/>
</dbReference>
<dbReference type="PANTHER" id="PTHR15840">
    <property type="entry name" value="CGI-121 FAMILY MEMBER"/>
    <property type="match status" value="1"/>
</dbReference>
<evidence type="ECO:0000313" key="9">
    <source>
        <dbReference type="RefSeq" id="XP_011497713.1"/>
    </source>
</evidence>
<dbReference type="GO" id="GO:0002949">
    <property type="term" value="P:tRNA threonylcarbamoyladenosine modification"/>
    <property type="evidence" value="ECO:0007669"/>
    <property type="project" value="TreeGrafter"/>
</dbReference>
<dbReference type="GeneID" id="105362079"/>
<protein>
    <submittedName>
        <fullName evidence="7 8">EKC/KEOPS complex subunit Tprkb-like</fullName>
    </submittedName>
</protein>
<dbReference type="Pfam" id="PF08617">
    <property type="entry name" value="CGI-121"/>
    <property type="match status" value="1"/>
</dbReference>
<keyword evidence="4 5" id="KW-0539">Nucleus</keyword>
<dbReference type="GO" id="GO:0005829">
    <property type="term" value="C:cytosol"/>
    <property type="evidence" value="ECO:0007669"/>
    <property type="project" value="TreeGrafter"/>
</dbReference>
<evidence type="ECO:0000256" key="1">
    <source>
        <dbReference type="ARBA" id="ARBA00004123"/>
    </source>
</evidence>